<evidence type="ECO:0000256" key="3">
    <source>
        <dbReference type="ARBA" id="ARBA00022692"/>
    </source>
</evidence>
<dbReference type="GO" id="GO:0016020">
    <property type="term" value="C:membrane"/>
    <property type="evidence" value="ECO:0007669"/>
    <property type="project" value="UniProtKB-SubCell"/>
</dbReference>
<dbReference type="eggNOG" id="KOG1289">
    <property type="taxonomic scope" value="Eukaryota"/>
</dbReference>
<feature type="transmembrane region" description="Helical" evidence="6">
    <location>
        <begin position="121"/>
        <end position="139"/>
    </location>
</feature>
<dbReference type="AlphaFoldDB" id="A0A1C1CJJ7"/>
<keyword evidence="2" id="KW-0813">Transport</keyword>
<feature type="transmembrane region" description="Helical" evidence="6">
    <location>
        <begin position="321"/>
        <end position="343"/>
    </location>
</feature>
<dbReference type="PANTHER" id="PTHR45649:SF41">
    <property type="entry name" value="TRANSPORTER, PUTATIVE (EUROFUNG)-RELATED"/>
    <property type="match status" value="1"/>
</dbReference>
<feature type="transmembrane region" description="Helical" evidence="6">
    <location>
        <begin position="243"/>
        <end position="261"/>
    </location>
</feature>
<dbReference type="VEuPathDB" id="FungiDB:G647_03210"/>
<feature type="transmembrane region" description="Helical" evidence="6">
    <location>
        <begin position="86"/>
        <end position="109"/>
    </location>
</feature>
<keyword evidence="3 6" id="KW-0812">Transmembrane</keyword>
<keyword evidence="4 6" id="KW-1133">Transmembrane helix</keyword>
<dbReference type="OrthoDB" id="3257095at2759"/>
<evidence type="ECO:0000313" key="8">
    <source>
        <dbReference type="Proteomes" id="UP000094526"/>
    </source>
</evidence>
<comment type="caution">
    <text evidence="7">The sequence shown here is derived from an EMBL/GenBank/DDBJ whole genome shotgun (WGS) entry which is preliminary data.</text>
</comment>
<feature type="transmembrane region" description="Helical" evidence="6">
    <location>
        <begin position="523"/>
        <end position="542"/>
    </location>
</feature>
<evidence type="ECO:0000256" key="4">
    <source>
        <dbReference type="ARBA" id="ARBA00022989"/>
    </source>
</evidence>
<organism evidence="7 8">
    <name type="scientific">Cladophialophora carrionii</name>
    <dbReference type="NCBI Taxonomy" id="86049"/>
    <lineage>
        <taxon>Eukaryota</taxon>
        <taxon>Fungi</taxon>
        <taxon>Dikarya</taxon>
        <taxon>Ascomycota</taxon>
        <taxon>Pezizomycotina</taxon>
        <taxon>Eurotiomycetes</taxon>
        <taxon>Chaetothyriomycetidae</taxon>
        <taxon>Chaetothyriales</taxon>
        <taxon>Herpotrichiellaceae</taxon>
        <taxon>Cladophialophora</taxon>
    </lineage>
</organism>
<feature type="transmembrane region" description="Helical" evidence="6">
    <location>
        <begin position="281"/>
        <end position="300"/>
    </location>
</feature>
<sequence length="559" mass="61048">MAIVDTMKEDATVISSAEQPKNDLYLHDGEKDLDEDFGVPERYRGTADDKRDMSMLGKKQVLRVSVPVRAGASRTRANTDAAQRNFRFVTMVGFASTVMASWEILLPLFSFVLTDGGTADLFWGFIVVGLGQTLVYASIAEVASMSPTAGGQYHWVSELAPPRIQKMLSYLVGWLAAIGWQVYLAGVAFMVGSVIQGLIALNVEGYVWHAYHGTLLSIAAIVFSIAFNTFLAPHLPLIEGTVLILHLAGLFAIIIPLWVMAPRANAHDALLVFTNFGGWPSTGLSAMIGLTTPLSVLIGYDCSVHMSEEIRDASITLPKAIMWSVVINAVLGFLMAITLIFTLGDIDSLFASVTRQPFIQLFYNATQSYGGTNAMTAIVIILLAACCTSEVATASRQLWSFARDQGLPGSGWLSQVTPGWNIPLHAVFVSLIVSSLLACINLGSSVALNAINSLGGVSILTSYFITISCLIYRRLAGPPLPHRRWSLGKYGLWINIAALLYLMPLWFFAFWPLSTPVTPENMNWSSTMFGGVMIIAVLYYYFKARHVYVGPVVFVKRDL</sequence>
<evidence type="ECO:0000256" key="1">
    <source>
        <dbReference type="ARBA" id="ARBA00004141"/>
    </source>
</evidence>
<dbReference type="PANTHER" id="PTHR45649">
    <property type="entry name" value="AMINO-ACID PERMEASE BAT1"/>
    <property type="match status" value="1"/>
</dbReference>
<dbReference type="Gene3D" id="1.20.1740.10">
    <property type="entry name" value="Amino acid/polyamine transporter I"/>
    <property type="match status" value="1"/>
</dbReference>
<dbReference type="EMBL" id="LGRB01000011">
    <property type="protein sequence ID" value="OCT48689.1"/>
    <property type="molecule type" value="Genomic_DNA"/>
</dbReference>
<gene>
    <name evidence="7" type="primary">BAT1</name>
    <name evidence="7" type="ORF">CLCR_04676</name>
</gene>
<dbReference type="InterPro" id="IPR002293">
    <property type="entry name" value="AA/rel_permease1"/>
</dbReference>
<reference evidence="8" key="1">
    <citation type="submission" date="2015-07" db="EMBL/GenBank/DDBJ databases">
        <authorList>
            <person name="Teixeira M.M."/>
            <person name="Souza R.C."/>
            <person name="Almeida L.G."/>
            <person name="Vicente V.A."/>
            <person name="de Hoog S."/>
            <person name="Bocca A.L."/>
            <person name="de Almeida S.R."/>
            <person name="Vasconcelos A.T."/>
            <person name="Felipe M.S."/>
        </authorList>
    </citation>
    <scope>NUCLEOTIDE SEQUENCE [LARGE SCALE GENOMIC DNA]</scope>
    <source>
        <strain evidence="8">KSF</strain>
    </source>
</reference>
<keyword evidence="8" id="KW-1185">Reference proteome</keyword>
<name>A0A1C1CJJ7_9EURO</name>
<proteinExistence type="predicted"/>
<protein>
    <submittedName>
        <fullName evidence="7">Amino-acid permease BAT1</fullName>
    </submittedName>
</protein>
<dbReference type="Proteomes" id="UP000094526">
    <property type="component" value="Unassembled WGS sequence"/>
</dbReference>
<dbReference type="STRING" id="86049.A0A1C1CJJ7"/>
<feature type="transmembrane region" description="Helical" evidence="6">
    <location>
        <begin position="422"/>
        <end position="444"/>
    </location>
</feature>
<evidence type="ECO:0000256" key="2">
    <source>
        <dbReference type="ARBA" id="ARBA00022448"/>
    </source>
</evidence>
<dbReference type="VEuPathDB" id="FungiDB:CLCR_04676"/>
<feature type="transmembrane region" description="Helical" evidence="6">
    <location>
        <begin position="211"/>
        <end position="231"/>
    </location>
</feature>
<evidence type="ECO:0000256" key="5">
    <source>
        <dbReference type="ARBA" id="ARBA00023136"/>
    </source>
</evidence>
<comment type="subcellular location">
    <subcellularLocation>
        <location evidence="1">Membrane</location>
        <topology evidence="1">Multi-pass membrane protein</topology>
    </subcellularLocation>
</comment>
<evidence type="ECO:0000256" key="6">
    <source>
        <dbReference type="SAM" id="Phobius"/>
    </source>
</evidence>
<dbReference type="Pfam" id="PF13520">
    <property type="entry name" value="AA_permease_2"/>
    <property type="match status" value="1"/>
</dbReference>
<feature type="transmembrane region" description="Helical" evidence="6">
    <location>
        <begin position="374"/>
        <end position="393"/>
    </location>
</feature>
<feature type="transmembrane region" description="Helical" evidence="6">
    <location>
        <begin position="171"/>
        <end position="199"/>
    </location>
</feature>
<keyword evidence="5 6" id="KW-0472">Membrane</keyword>
<feature type="transmembrane region" description="Helical" evidence="6">
    <location>
        <begin position="492"/>
        <end position="511"/>
    </location>
</feature>
<evidence type="ECO:0000313" key="7">
    <source>
        <dbReference type="EMBL" id="OCT48689.1"/>
    </source>
</evidence>
<dbReference type="PIRSF" id="PIRSF006060">
    <property type="entry name" value="AA_transporter"/>
    <property type="match status" value="1"/>
</dbReference>
<feature type="transmembrane region" description="Helical" evidence="6">
    <location>
        <begin position="450"/>
        <end position="472"/>
    </location>
</feature>
<accession>A0A1C1CJJ7</accession>
<dbReference type="GO" id="GO:0022857">
    <property type="term" value="F:transmembrane transporter activity"/>
    <property type="evidence" value="ECO:0007669"/>
    <property type="project" value="InterPro"/>
</dbReference>